<accession>A0ABR9E687</accession>
<evidence type="ECO:0008006" key="4">
    <source>
        <dbReference type="Google" id="ProtNLM"/>
    </source>
</evidence>
<evidence type="ECO:0000313" key="2">
    <source>
        <dbReference type="EMBL" id="MBE0361465.1"/>
    </source>
</evidence>
<sequence length="215" mass="24260">MKTAVLALMIMLLTACKTTNINTVLHHESSTQGIISGSMAWPIDGPVYNPLVFKLRSTDTGQEYSLEVRPSFNIFHGKTEVQFSSNGYGGTTYALALPSGEYEFYNYSMYDLNGTTWTSRNDYSIPFNVSANQTIYLGEIKLHVKSSTDFLGGDVYHGGFWTFADKHKRDLAILSKHQQNLFNENTLVNIPKNKRKFTDLVLLPSEKINHDESEK</sequence>
<comment type="caution">
    <text evidence="2">The sequence shown here is derived from an EMBL/GenBank/DDBJ whole genome shotgun (WGS) entry which is preliminary data.</text>
</comment>
<gene>
    <name evidence="2" type="ORF">PALI_b0443</name>
</gene>
<dbReference type="Proteomes" id="UP000648482">
    <property type="component" value="Unassembled WGS sequence"/>
</dbReference>
<keyword evidence="1" id="KW-0732">Signal</keyword>
<dbReference type="PROSITE" id="PS51257">
    <property type="entry name" value="PROKAR_LIPOPROTEIN"/>
    <property type="match status" value="1"/>
</dbReference>
<protein>
    <recommendedName>
        <fullName evidence="4">DUF2846 domain-containing protein</fullName>
    </recommendedName>
</protein>
<dbReference type="RefSeq" id="WP_193157025.1">
    <property type="nucleotide sequence ID" value="NZ_AQGU01000029.1"/>
</dbReference>
<organism evidence="2 3">
    <name type="scientific">Pseudoalteromonas aliena SW19</name>
    <dbReference type="NCBI Taxonomy" id="1314866"/>
    <lineage>
        <taxon>Bacteria</taxon>
        <taxon>Pseudomonadati</taxon>
        <taxon>Pseudomonadota</taxon>
        <taxon>Gammaproteobacteria</taxon>
        <taxon>Alteromonadales</taxon>
        <taxon>Pseudoalteromonadaceae</taxon>
        <taxon>Pseudoalteromonas</taxon>
    </lineage>
</organism>
<proteinExistence type="predicted"/>
<reference evidence="2 3" key="1">
    <citation type="submission" date="2015-06" db="EMBL/GenBank/DDBJ databases">
        <title>Genome sequence of Pseudoalteromonas aliena.</title>
        <authorList>
            <person name="Xie B.-B."/>
            <person name="Rong J.-C."/>
            <person name="Qin Q.-L."/>
            <person name="Zhang Y.-Z."/>
        </authorList>
    </citation>
    <scope>NUCLEOTIDE SEQUENCE [LARGE SCALE GENOMIC DNA]</scope>
    <source>
        <strain evidence="2 3">SW19</strain>
    </source>
</reference>
<feature type="chain" id="PRO_5045715452" description="DUF2846 domain-containing protein" evidence="1">
    <location>
        <begin position="18"/>
        <end position="215"/>
    </location>
</feature>
<keyword evidence="3" id="KW-1185">Reference proteome</keyword>
<evidence type="ECO:0000313" key="3">
    <source>
        <dbReference type="Proteomes" id="UP000648482"/>
    </source>
</evidence>
<evidence type="ECO:0000256" key="1">
    <source>
        <dbReference type="SAM" id="SignalP"/>
    </source>
</evidence>
<name>A0ABR9E687_9GAMM</name>
<dbReference type="EMBL" id="AQGU01000029">
    <property type="protein sequence ID" value="MBE0361465.1"/>
    <property type="molecule type" value="Genomic_DNA"/>
</dbReference>
<feature type="signal peptide" evidence="1">
    <location>
        <begin position="1"/>
        <end position="17"/>
    </location>
</feature>